<reference evidence="2" key="1">
    <citation type="submission" date="2016-11" db="UniProtKB">
        <authorList>
            <consortium name="WormBaseParasite"/>
        </authorList>
    </citation>
    <scope>IDENTIFICATION</scope>
</reference>
<accession>A0A1I7W6K6</accession>
<name>A0A1I7W6K6_HETBA</name>
<evidence type="ECO:0000313" key="2">
    <source>
        <dbReference type="WBParaSite" id="Hba_00271"/>
    </source>
</evidence>
<evidence type="ECO:0000313" key="1">
    <source>
        <dbReference type="Proteomes" id="UP000095283"/>
    </source>
</evidence>
<proteinExistence type="predicted"/>
<dbReference type="AlphaFoldDB" id="A0A1I7W6K6"/>
<dbReference type="Proteomes" id="UP000095283">
    <property type="component" value="Unplaced"/>
</dbReference>
<sequence length="148" mass="17495">MLILYFRTFGTTNLKIDELSMLKKELREAKLKHNNDITIMNQDLQRVVSKAWNEIDNSVIKNLINIIPERNFQINRSGKTVNFKLEISNVISLHLRKNWINLTSENSKKQKKTRHSSLYIRSILVFYKIYTGCAKTSDTDVKFFRQEN</sequence>
<organism evidence="1 2">
    <name type="scientific">Heterorhabditis bacteriophora</name>
    <name type="common">Entomopathogenic nematode worm</name>
    <dbReference type="NCBI Taxonomy" id="37862"/>
    <lineage>
        <taxon>Eukaryota</taxon>
        <taxon>Metazoa</taxon>
        <taxon>Ecdysozoa</taxon>
        <taxon>Nematoda</taxon>
        <taxon>Chromadorea</taxon>
        <taxon>Rhabditida</taxon>
        <taxon>Rhabditina</taxon>
        <taxon>Rhabditomorpha</taxon>
        <taxon>Strongyloidea</taxon>
        <taxon>Heterorhabditidae</taxon>
        <taxon>Heterorhabditis</taxon>
    </lineage>
</organism>
<protein>
    <submittedName>
        <fullName evidence="2">DDE-1 domain-containing protein</fullName>
    </submittedName>
</protein>
<keyword evidence="1" id="KW-1185">Reference proteome</keyword>
<dbReference type="WBParaSite" id="Hba_00271">
    <property type="protein sequence ID" value="Hba_00271"/>
    <property type="gene ID" value="Hba_00271"/>
</dbReference>